<keyword evidence="8" id="KW-0547">Nucleotide-binding</keyword>
<dbReference type="GO" id="GO:0009378">
    <property type="term" value="F:four-way junction helicase activity"/>
    <property type="evidence" value="ECO:0007669"/>
    <property type="project" value="TreeGrafter"/>
</dbReference>
<dbReference type="Gene3D" id="3.40.50.300">
    <property type="entry name" value="P-loop containing nucleotide triphosphate hydrolases"/>
    <property type="match status" value="1"/>
</dbReference>
<evidence type="ECO:0000256" key="4">
    <source>
        <dbReference type="ARBA" id="ARBA00034617"/>
    </source>
</evidence>
<dbReference type="EMBL" id="CACRXK020016316">
    <property type="protein sequence ID" value="CAB4029655.1"/>
    <property type="molecule type" value="Genomic_DNA"/>
</dbReference>
<keyword evidence="8" id="KW-0378">Hydrolase</keyword>
<dbReference type="GO" id="GO:0005694">
    <property type="term" value="C:chromosome"/>
    <property type="evidence" value="ECO:0007669"/>
    <property type="project" value="TreeGrafter"/>
</dbReference>
<accession>A0A7D9L9D1</accession>
<dbReference type="SUPFAM" id="SSF52540">
    <property type="entry name" value="P-loop containing nucleoside triphosphate hydrolases"/>
    <property type="match status" value="1"/>
</dbReference>
<keyword evidence="3" id="KW-0413">Isomerase</keyword>
<dbReference type="AlphaFoldDB" id="A0A7D9L9D1"/>
<evidence type="ECO:0000256" key="3">
    <source>
        <dbReference type="ARBA" id="ARBA00023235"/>
    </source>
</evidence>
<dbReference type="GO" id="GO:0043138">
    <property type="term" value="F:3'-5' DNA helicase activity"/>
    <property type="evidence" value="ECO:0007669"/>
    <property type="project" value="UniProtKB-EC"/>
</dbReference>
<dbReference type="OrthoDB" id="5987011at2759"/>
<dbReference type="Proteomes" id="UP001152795">
    <property type="component" value="Unassembled WGS sequence"/>
</dbReference>
<protein>
    <recommendedName>
        <fullName evidence="5">DNA 3'-5' helicase</fullName>
        <ecNumber evidence="5">5.6.2.4</ecNumber>
    </recommendedName>
    <alternativeName>
        <fullName evidence="6">DNA 3'-5' helicase Q1</fullName>
    </alternativeName>
</protein>
<dbReference type="InterPro" id="IPR001650">
    <property type="entry name" value="Helicase_C-like"/>
</dbReference>
<evidence type="ECO:0000259" key="7">
    <source>
        <dbReference type="PROSITE" id="PS51194"/>
    </source>
</evidence>
<evidence type="ECO:0000256" key="1">
    <source>
        <dbReference type="ARBA" id="ARBA00005446"/>
    </source>
</evidence>
<dbReference type="GO" id="GO:0005737">
    <property type="term" value="C:cytoplasm"/>
    <property type="evidence" value="ECO:0007669"/>
    <property type="project" value="TreeGrafter"/>
</dbReference>
<keyword evidence="8" id="KW-0067">ATP-binding</keyword>
<dbReference type="SMART" id="SM00490">
    <property type="entry name" value="HELICc"/>
    <property type="match status" value="1"/>
</dbReference>
<comment type="similarity">
    <text evidence="1">Belongs to the helicase family. RecQ subfamily.</text>
</comment>
<keyword evidence="8" id="KW-0347">Helicase</keyword>
<dbReference type="InterPro" id="IPR027417">
    <property type="entry name" value="P-loop_NTPase"/>
</dbReference>
<sequence>MFYQLSWLIKLIKDTGACCPKTLIFCNTLNDIAAVFNHLMLQLGANAYNPPESREPECRIIGIYHSNSFKKQKERLFSQLKGTGNKNSVVASSALGMGVNFPDIKYVINWGPARNLLDQLQEGGRAGRNGSSAHIVIIYHGQQVTHCDEDVEEFVNTTGCYRLAAYSPFDPSIQPGAVKHDCCNYCYQSCQCIEEGCPVSFPFDKMFTEHSCATSQVGLTRSVSDQEKDDLRDALQELVSQINTGRAAVFDMVSTHGFSDQLISDIIDNSYRIFTVNDIRTQFPAFSITHAYRILDVIQELFMDIPDSHFDQTDMELYHDITPFEQTLNEYFDSICKLVSFISNCSNYF</sequence>
<dbReference type="PANTHER" id="PTHR13710">
    <property type="entry name" value="DNA HELICASE RECQ FAMILY MEMBER"/>
    <property type="match status" value="1"/>
</dbReference>
<proteinExistence type="inferred from homology"/>
<organism evidence="8 9">
    <name type="scientific">Paramuricea clavata</name>
    <name type="common">Red gorgonian</name>
    <name type="synonym">Violescent sea-whip</name>
    <dbReference type="NCBI Taxonomy" id="317549"/>
    <lineage>
        <taxon>Eukaryota</taxon>
        <taxon>Metazoa</taxon>
        <taxon>Cnidaria</taxon>
        <taxon>Anthozoa</taxon>
        <taxon>Octocorallia</taxon>
        <taxon>Malacalcyonacea</taxon>
        <taxon>Plexauridae</taxon>
        <taxon>Paramuricea</taxon>
    </lineage>
</organism>
<reference evidence="8" key="1">
    <citation type="submission" date="2020-04" db="EMBL/GenBank/DDBJ databases">
        <authorList>
            <person name="Alioto T."/>
            <person name="Alioto T."/>
            <person name="Gomez Garrido J."/>
        </authorList>
    </citation>
    <scope>NUCLEOTIDE SEQUENCE</scope>
    <source>
        <strain evidence="8">A484AB</strain>
    </source>
</reference>
<feature type="domain" description="Helicase C-terminal" evidence="7">
    <location>
        <begin position="11"/>
        <end position="177"/>
    </location>
</feature>
<evidence type="ECO:0000313" key="8">
    <source>
        <dbReference type="EMBL" id="CAB4029655.1"/>
    </source>
</evidence>
<comment type="catalytic activity">
    <reaction evidence="4">
        <text>Couples ATP hydrolysis with the unwinding of duplex DNA by translocating in the 3'-5' direction.</text>
        <dbReference type="EC" id="5.6.2.4"/>
    </reaction>
</comment>
<evidence type="ECO:0000313" key="9">
    <source>
        <dbReference type="Proteomes" id="UP001152795"/>
    </source>
</evidence>
<dbReference type="EC" id="5.6.2.4" evidence="5"/>
<evidence type="ECO:0000256" key="6">
    <source>
        <dbReference type="ARBA" id="ARBA00044566"/>
    </source>
</evidence>
<keyword evidence="9" id="KW-1185">Reference proteome</keyword>
<comment type="caution">
    <text evidence="8">The sequence shown here is derived from an EMBL/GenBank/DDBJ whole genome shotgun (WGS) entry which is preliminary data.</text>
</comment>
<dbReference type="GO" id="GO:0000724">
    <property type="term" value="P:double-strand break repair via homologous recombination"/>
    <property type="evidence" value="ECO:0007669"/>
    <property type="project" value="TreeGrafter"/>
</dbReference>
<evidence type="ECO:0000256" key="5">
    <source>
        <dbReference type="ARBA" id="ARBA00034808"/>
    </source>
</evidence>
<evidence type="ECO:0000256" key="2">
    <source>
        <dbReference type="ARBA" id="ARBA00023125"/>
    </source>
</evidence>
<dbReference type="GO" id="GO:0003677">
    <property type="term" value="F:DNA binding"/>
    <property type="evidence" value="ECO:0007669"/>
    <property type="project" value="UniProtKB-KW"/>
</dbReference>
<keyword evidence="2" id="KW-0238">DNA-binding</keyword>
<gene>
    <name evidence="8" type="ORF">PACLA_8A078391</name>
</gene>
<name>A0A7D9L9D1_PARCT</name>
<dbReference type="PROSITE" id="PS51194">
    <property type="entry name" value="HELICASE_CTER"/>
    <property type="match status" value="1"/>
</dbReference>
<dbReference type="Pfam" id="PF00271">
    <property type="entry name" value="Helicase_C"/>
    <property type="match status" value="1"/>
</dbReference>
<dbReference type="PANTHER" id="PTHR13710:SF105">
    <property type="entry name" value="ATP-DEPENDENT DNA HELICASE Q1"/>
    <property type="match status" value="1"/>
</dbReference>